<dbReference type="InterPro" id="IPR009057">
    <property type="entry name" value="Homeodomain-like_sf"/>
</dbReference>
<dbReference type="Proteomes" id="UP001217838">
    <property type="component" value="Unassembled WGS sequence"/>
</dbReference>
<dbReference type="Gene3D" id="1.10.10.60">
    <property type="entry name" value="Homeodomain-like"/>
    <property type="match status" value="1"/>
</dbReference>
<proteinExistence type="predicted"/>
<accession>A0ABT5B5J0</accession>
<sequence>MSQFILDDFNLEAAERRLCNEALNRAGNIVGAAQLLGITRHAMKRRIIKLRIEWPRRTMPSTMLP</sequence>
<reference evidence="2 3" key="1">
    <citation type="submission" date="2022-11" db="EMBL/GenBank/DDBJ databases">
        <title>Minimal conservation of predation-associated metabolite biosynthetic gene clusters underscores biosynthetic potential of Myxococcota including descriptions for ten novel species: Archangium lansinium sp. nov., Myxococcus landrumus sp. nov., Nannocystis bai.</title>
        <authorList>
            <person name="Ahearne A."/>
            <person name="Stevens C."/>
            <person name="Dowd S."/>
        </authorList>
    </citation>
    <scope>NUCLEOTIDE SEQUENCE [LARGE SCALE GENOMIC DNA]</scope>
    <source>
        <strain evidence="2 3">NCELM</strain>
    </source>
</reference>
<protein>
    <submittedName>
        <fullName evidence="2">Helix-turn-helix domain-containing protein</fullName>
    </submittedName>
</protein>
<gene>
    <name evidence="2" type="ORF">POL58_16530</name>
</gene>
<dbReference type="SUPFAM" id="SSF46689">
    <property type="entry name" value="Homeodomain-like"/>
    <property type="match status" value="1"/>
</dbReference>
<keyword evidence="3" id="KW-1185">Reference proteome</keyword>
<evidence type="ECO:0000259" key="1">
    <source>
        <dbReference type="Pfam" id="PF02954"/>
    </source>
</evidence>
<feature type="domain" description="DNA binding HTH" evidence="1">
    <location>
        <begin position="11"/>
        <end position="48"/>
    </location>
</feature>
<dbReference type="InterPro" id="IPR002197">
    <property type="entry name" value="HTH_Fis"/>
</dbReference>
<dbReference type="RefSeq" id="WP_271999179.1">
    <property type="nucleotide sequence ID" value="NZ_JAQNDN010000007.1"/>
</dbReference>
<organism evidence="2 3">
    <name type="scientific">Nannocystis radixulma</name>
    <dbReference type="NCBI Taxonomy" id="2995305"/>
    <lineage>
        <taxon>Bacteria</taxon>
        <taxon>Pseudomonadati</taxon>
        <taxon>Myxococcota</taxon>
        <taxon>Polyangia</taxon>
        <taxon>Nannocystales</taxon>
        <taxon>Nannocystaceae</taxon>
        <taxon>Nannocystis</taxon>
    </lineage>
</organism>
<name>A0ABT5B5J0_9BACT</name>
<dbReference type="Pfam" id="PF02954">
    <property type="entry name" value="HTH_8"/>
    <property type="match status" value="1"/>
</dbReference>
<comment type="caution">
    <text evidence="2">The sequence shown here is derived from an EMBL/GenBank/DDBJ whole genome shotgun (WGS) entry which is preliminary data.</text>
</comment>
<evidence type="ECO:0000313" key="3">
    <source>
        <dbReference type="Proteomes" id="UP001217838"/>
    </source>
</evidence>
<dbReference type="EMBL" id="JAQNDN010000007">
    <property type="protein sequence ID" value="MDC0669362.1"/>
    <property type="molecule type" value="Genomic_DNA"/>
</dbReference>
<evidence type="ECO:0000313" key="2">
    <source>
        <dbReference type="EMBL" id="MDC0669362.1"/>
    </source>
</evidence>